<reference evidence="4 5" key="1">
    <citation type="journal article" date="2016" name="Nat. Commun.">
        <title>Thousands of microbial genomes shed light on interconnected biogeochemical processes in an aquifer system.</title>
        <authorList>
            <person name="Anantharaman K."/>
            <person name="Brown C.T."/>
            <person name="Hug L.A."/>
            <person name="Sharon I."/>
            <person name="Castelle C.J."/>
            <person name="Probst A.J."/>
            <person name="Thomas B.C."/>
            <person name="Singh A."/>
            <person name="Wilkins M.J."/>
            <person name="Karaoz U."/>
            <person name="Brodie E.L."/>
            <person name="Williams K.H."/>
            <person name="Hubbard S.S."/>
            <person name="Banfield J.F."/>
        </authorList>
    </citation>
    <scope>NUCLEOTIDE SEQUENCE [LARGE SCALE GENOMIC DNA]</scope>
</reference>
<dbReference type="Proteomes" id="UP000176282">
    <property type="component" value="Unassembled WGS sequence"/>
</dbReference>
<dbReference type="Gene3D" id="3.90.950.10">
    <property type="match status" value="1"/>
</dbReference>
<dbReference type="AlphaFoldDB" id="A0A1F6M0D1"/>
<dbReference type="SUPFAM" id="SSF55811">
    <property type="entry name" value="Nudix"/>
    <property type="match status" value="1"/>
</dbReference>
<dbReference type="CDD" id="cd00515">
    <property type="entry name" value="HAM1"/>
    <property type="match status" value="1"/>
</dbReference>
<keyword evidence="2" id="KW-0378">Hydrolase</keyword>
<dbReference type="GO" id="GO:0047429">
    <property type="term" value="F:nucleoside triphosphate diphosphatase activity"/>
    <property type="evidence" value="ECO:0007669"/>
    <property type="project" value="InterPro"/>
</dbReference>
<protein>
    <recommendedName>
        <fullName evidence="3">Nudix hydrolase domain-containing protein</fullName>
    </recommendedName>
</protein>
<evidence type="ECO:0000256" key="2">
    <source>
        <dbReference type="ARBA" id="ARBA00022801"/>
    </source>
</evidence>
<dbReference type="STRING" id="1798680.A3J66_01245"/>
<evidence type="ECO:0000313" key="4">
    <source>
        <dbReference type="EMBL" id="OGH65038.1"/>
    </source>
</evidence>
<name>A0A1F6M0D1_9BACT</name>
<dbReference type="PANTHER" id="PTHR11067">
    <property type="entry name" value="INOSINE TRIPHOSPHATE PYROPHOSPHATASE/HAM1 PROTEIN"/>
    <property type="match status" value="1"/>
</dbReference>
<evidence type="ECO:0000313" key="5">
    <source>
        <dbReference type="Proteomes" id="UP000176282"/>
    </source>
</evidence>
<comment type="caution">
    <text evidence="4">The sequence shown here is derived from an EMBL/GenBank/DDBJ whole genome shotgun (WGS) entry which is preliminary data.</text>
</comment>
<dbReference type="InterPro" id="IPR002637">
    <property type="entry name" value="RdgB/HAM1"/>
</dbReference>
<dbReference type="InterPro" id="IPR020476">
    <property type="entry name" value="Nudix_hydrolase"/>
</dbReference>
<dbReference type="PANTHER" id="PTHR11067:SF9">
    <property type="entry name" value="INOSINE TRIPHOSPHATE PYROPHOSPHATASE"/>
    <property type="match status" value="1"/>
</dbReference>
<dbReference type="EMBL" id="MFQB01000052">
    <property type="protein sequence ID" value="OGH65038.1"/>
    <property type="molecule type" value="Genomic_DNA"/>
</dbReference>
<organism evidence="4 5">
    <name type="scientific">Candidatus Magasanikbacteria bacterium RIFCSPHIGHO2_02_FULL_47_14</name>
    <dbReference type="NCBI Taxonomy" id="1798680"/>
    <lineage>
        <taxon>Bacteria</taxon>
        <taxon>Candidatus Magasanikiibacteriota</taxon>
    </lineage>
</organism>
<evidence type="ECO:0000259" key="3">
    <source>
        <dbReference type="PROSITE" id="PS51462"/>
    </source>
</evidence>
<dbReference type="PRINTS" id="PR00502">
    <property type="entry name" value="NUDIXFAMILY"/>
</dbReference>
<evidence type="ECO:0000256" key="1">
    <source>
        <dbReference type="ARBA" id="ARBA00008023"/>
    </source>
</evidence>
<dbReference type="Pfam" id="PF00293">
    <property type="entry name" value="NUDIX"/>
    <property type="match status" value="1"/>
</dbReference>
<dbReference type="GO" id="GO:0005829">
    <property type="term" value="C:cytosol"/>
    <property type="evidence" value="ECO:0007669"/>
    <property type="project" value="TreeGrafter"/>
</dbReference>
<dbReference type="InterPro" id="IPR029001">
    <property type="entry name" value="ITPase-like_fam"/>
</dbReference>
<gene>
    <name evidence="4" type="ORF">A3J66_01245</name>
</gene>
<sequence>MNKLQILIATTNEQKYREILYFLGDLPFEFITLANISQTIEPPEEVEETIEGNALLKAQYYAKKTGFITLADDTGLFTDALNGWPGVNSARFLPEAAQRRDLVLEKMKDVPKGQRTASFRCALVIADPNDDSFHLTIGEDQGEITQEPVVTEKERACFDTIFFLPDMQKTYSQLSLEEKTAISHRGKALMKIKYYLTKQYGARHIVAPLGLIIRDKKILLGLRNDPFRPTFHRKWEFPGGSMEFGETVEENLHREIEEETGLDTEVVQSLDAFFVYPVEEATWRYQVYLMPYVCRVIGGKEHPRDAEVLDLRWYDLEEVKKEDLIGKNKEIYNVIFDKLKQIVIDNDL</sequence>
<dbReference type="InterPro" id="IPR000086">
    <property type="entry name" value="NUDIX_hydrolase_dom"/>
</dbReference>
<comment type="similarity">
    <text evidence="1">Belongs to the HAM1 NTPase family.</text>
</comment>
<dbReference type="GO" id="GO:0009143">
    <property type="term" value="P:nucleoside triphosphate catabolic process"/>
    <property type="evidence" value="ECO:0007669"/>
    <property type="project" value="InterPro"/>
</dbReference>
<proteinExistence type="inferred from homology"/>
<dbReference type="Gene3D" id="3.90.79.10">
    <property type="entry name" value="Nucleoside Triphosphate Pyrophosphohydrolase"/>
    <property type="match status" value="1"/>
</dbReference>
<dbReference type="SUPFAM" id="SSF52972">
    <property type="entry name" value="ITPase-like"/>
    <property type="match status" value="1"/>
</dbReference>
<dbReference type="PROSITE" id="PS51462">
    <property type="entry name" value="NUDIX"/>
    <property type="match status" value="1"/>
</dbReference>
<accession>A0A1F6M0D1</accession>
<dbReference type="Pfam" id="PF01725">
    <property type="entry name" value="Ham1p_like"/>
    <property type="match status" value="1"/>
</dbReference>
<dbReference type="InterPro" id="IPR015797">
    <property type="entry name" value="NUDIX_hydrolase-like_dom_sf"/>
</dbReference>
<feature type="domain" description="Nudix hydrolase" evidence="3">
    <location>
        <begin position="202"/>
        <end position="337"/>
    </location>
</feature>